<keyword evidence="2 3" id="KW-0802">TPR repeat</keyword>
<feature type="transmembrane region" description="Helical" evidence="4">
    <location>
        <begin position="361"/>
        <end position="381"/>
    </location>
</feature>
<evidence type="ECO:0000256" key="4">
    <source>
        <dbReference type="SAM" id="Phobius"/>
    </source>
</evidence>
<protein>
    <submittedName>
        <fullName evidence="5">Tetratricopeptide repeat protein</fullName>
    </submittedName>
</protein>
<dbReference type="InterPro" id="IPR052346">
    <property type="entry name" value="O-mannosyl-transferase_TMTC"/>
</dbReference>
<dbReference type="Pfam" id="PF14559">
    <property type="entry name" value="TPR_19"/>
    <property type="match status" value="1"/>
</dbReference>
<dbReference type="AlphaFoldDB" id="A0A7X4YAN9"/>
<evidence type="ECO:0000256" key="2">
    <source>
        <dbReference type="ARBA" id="ARBA00022803"/>
    </source>
</evidence>
<dbReference type="PROSITE" id="PS50005">
    <property type="entry name" value="TPR"/>
    <property type="match status" value="3"/>
</dbReference>
<accession>A0A7X4YAN9</accession>
<dbReference type="SUPFAM" id="SSF48452">
    <property type="entry name" value="TPR-like"/>
    <property type="match status" value="1"/>
</dbReference>
<feature type="transmembrane region" description="Helical" evidence="4">
    <location>
        <begin position="236"/>
        <end position="256"/>
    </location>
</feature>
<name>A0A7X4YAN9_9BACT</name>
<proteinExistence type="predicted"/>
<dbReference type="Proteomes" id="UP000537825">
    <property type="component" value="Unassembled WGS sequence"/>
</dbReference>
<keyword evidence="1" id="KW-0677">Repeat</keyword>
<feature type="transmembrane region" description="Helical" evidence="4">
    <location>
        <begin position="134"/>
        <end position="152"/>
    </location>
</feature>
<reference evidence="5 6" key="1">
    <citation type="submission" date="2020-01" db="EMBL/GenBank/DDBJ databases">
        <title>The draft genome sequence of Corallococcus exiguus DSM 14696.</title>
        <authorList>
            <person name="Zhang X."/>
            <person name="Zhu H."/>
        </authorList>
    </citation>
    <scope>NUCLEOTIDE SEQUENCE [LARGE SCALE GENOMIC DNA]</scope>
    <source>
        <strain evidence="5 6">DSM 14696</strain>
    </source>
</reference>
<sequence length="587" mass="62923">MASTPFHGPPPRASLQVLWVVLAALLVHAPALANGFVYDDVPLLLENPWLRSVEGLRAAFSHSLFGFVDDGADSGLGSGYYRPLAHVTFWLLRAVFGTAPWGYHLLLILAHAGASVLVWRLLRTCLRGGEGGEDVSGWAALTGALLFALHPVHTEAVVWVSGWMDLSACLALLLTARLLVPGPVSSPRAWLAALAWLGGLLLKETAIVLPVLLVVLEWGTGTASVGFRERLRRHGPLAVALAVYAALRLSALGLAAPADPRRLSNGGASLADALSLVTRFGGKLLWPHPLVAAPPASWVRSPWEPAVLLGGLCVMGFLLLLGWAVRRRQGAVVTGLFWLAVPLLPVLALQSRGVEAYAERYLYLPSVGFVLLVAVGLRALLERWPASARALTLASGGVLASFALLTLLRIPVWHDEVSLWETTVEQVPERPSAHAWLGAAYLNVRRAPEAVPHLETAAAALPGNYRVRSDLAVAYAMTGRFQDAVRQLEAAIRLKPRSATPRHNLGLTLRRAGQLDAAVARFREALQLEPARADSHLELGRTLLQLGRPREAEAALTEALRLKPDLEAARRALAAARSAPSTAQPGP</sequence>
<dbReference type="PANTHER" id="PTHR44227:SF3">
    <property type="entry name" value="PROTEIN O-MANNOSYL-TRANSFERASE TMTC4"/>
    <property type="match status" value="1"/>
</dbReference>
<feature type="repeat" description="TPR" evidence="3">
    <location>
        <begin position="465"/>
        <end position="498"/>
    </location>
</feature>
<feature type="transmembrane region" description="Helical" evidence="4">
    <location>
        <begin position="388"/>
        <end position="408"/>
    </location>
</feature>
<organism evidence="5 6">
    <name type="scientific">Corallococcus exiguus</name>
    <dbReference type="NCBI Taxonomy" id="83462"/>
    <lineage>
        <taxon>Bacteria</taxon>
        <taxon>Pseudomonadati</taxon>
        <taxon>Myxococcota</taxon>
        <taxon>Myxococcia</taxon>
        <taxon>Myxococcales</taxon>
        <taxon>Cystobacterineae</taxon>
        <taxon>Myxococcaceae</taxon>
        <taxon>Corallococcus</taxon>
    </lineage>
</organism>
<dbReference type="Gene3D" id="1.25.40.10">
    <property type="entry name" value="Tetratricopeptide repeat domain"/>
    <property type="match status" value="1"/>
</dbReference>
<evidence type="ECO:0000313" key="6">
    <source>
        <dbReference type="Proteomes" id="UP000537825"/>
    </source>
</evidence>
<keyword evidence="4" id="KW-0812">Transmembrane</keyword>
<dbReference type="Pfam" id="PF13432">
    <property type="entry name" value="TPR_16"/>
    <property type="match status" value="1"/>
</dbReference>
<keyword evidence="4" id="KW-1133">Transmembrane helix</keyword>
<evidence type="ECO:0000256" key="1">
    <source>
        <dbReference type="ARBA" id="ARBA00022737"/>
    </source>
</evidence>
<comment type="caution">
    <text evidence="5">The sequence shown here is derived from an EMBL/GenBank/DDBJ whole genome shotgun (WGS) entry which is preliminary data.</text>
</comment>
<keyword evidence="4" id="KW-0472">Membrane</keyword>
<feature type="transmembrane region" description="Helical" evidence="4">
    <location>
        <begin position="158"/>
        <end position="180"/>
    </location>
</feature>
<dbReference type="InterPro" id="IPR019734">
    <property type="entry name" value="TPR_rpt"/>
</dbReference>
<dbReference type="RefSeq" id="WP_139921319.1">
    <property type="nucleotide sequence ID" value="NZ_CBCSLE010000049.1"/>
</dbReference>
<gene>
    <name evidence="5" type="ORF">GTZ93_13100</name>
</gene>
<feature type="repeat" description="TPR" evidence="3">
    <location>
        <begin position="499"/>
        <end position="532"/>
    </location>
</feature>
<dbReference type="InterPro" id="IPR011990">
    <property type="entry name" value="TPR-like_helical_dom_sf"/>
</dbReference>
<dbReference type="SMART" id="SM00028">
    <property type="entry name" value="TPR"/>
    <property type="match status" value="4"/>
</dbReference>
<feature type="repeat" description="TPR" evidence="3">
    <location>
        <begin position="533"/>
        <end position="566"/>
    </location>
</feature>
<feature type="transmembrane region" description="Helical" evidence="4">
    <location>
        <begin position="192"/>
        <end position="216"/>
    </location>
</feature>
<evidence type="ECO:0000313" key="5">
    <source>
        <dbReference type="EMBL" id="NBC40767.1"/>
    </source>
</evidence>
<dbReference type="PANTHER" id="PTHR44227">
    <property type="match status" value="1"/>
</dbReference>
<dbReference type="EMBL" id="JAAAPK010000003">
    <property type="protein sequence ID" value="NBC40767.1"/>
    <property type="molecule type" value="Genomic_DNA"/>
</dbReference>
<evidence type="ECO:0000256" key="3">
    <source>
        <dbReference type="PROSITE-ProRule" id="PRU00339"/>
    </source>
</evidence>
<keyword evidence="6" id="KW-1185">Reference proteome</keyword>
<feature type="transmembrane region" description="Helical" evidence="4">
    <location>
        <begin position="306"/>
        <end position="324"/>
    </location>
</feature>
<feature type="transmembrane region" description="Helical" evidence="4">
    <location>
        <begin position="331"/>
        <end position="349"/>
    </location>
</feature>